<protein>
    <submittedName>
        <fullName evidence="1">Uncharacterized protein</fullName>
    </submittedName>
</protein>
<name>A0A517LPP4_9PEZI</name>
<dbReference type="PANTHER" id="PTHR38790">
    <property type="entry name" value="2EXR DOMAIN-CONTAINING PROTEIN-RELATED"/>
    <property type="match status" value="1"/>
</dbReference>
<reference evidence="1 2" key="1">
    <citation type="submission" date="2019-07" db="EMBL/GenBank/DDBJ databases">
        <title>Finished genome of Venturia effusa.</title>
        <authorList>
            <person name="Young C.A."/>
            <person name="Cox M.P."/>
            <person name="Ganley A.R.D."/>
            <person name="David W.J."/>
        </authorList>
    </citation>
    <scope>NUCLEOTIDE SEQUENCE [LARGE SCALE GENOMIC DNA]</scope>
    <source>
        <strain evidence="2">albino</strain>
    </source>
</reference>
<dbReference type="OrthoDB" id="3921169at2759"/>
<keyword evidence="2" id="KW-1185">Reference proteome</keyword>
<dbReference type="PANTHER" id="PTHR38790:SF4">
    <property type="entry name" value="2EXR DOMAIN-CONTAINING PROTEIN"/>
    <property type="match status" value="1"/>
</dbReference>
<dbReference type="EMBL" id="CP042202">
    <property type="protein sequence ID" value="QDS77566.1"/>
    <property type="molecule type" value="Genomic_DNA"/>
</dbReference>
<dbReference type="Proteomes" id="UP000316270">
    <property type="component" value="Chromosome 18"/>
</dbReference>
<evidence type="ECO:0000313" key="1">
    <source>
        <dbReference type="EMBL" id="QDS77566.1"/>
    </source>
</evidence>
<evidence type="ECO:0000313" key="2">
    <source>
        <dbReference type="Proteomes" id="UP000316270"/>
    </source>
</evidence>
<gene>
    <name evidence="1" type="ORF">FKW77_001340</name>
</gene>
<dbReference type="AlphaFoldDB" id="A0A517LPP4"/>
<proteinExistence type="predicted"/>
<sequence>MNAHGPDQEGAEEELAKDTVGALRKRTASNAVNIRVEKRSRHEHPVLEKPLGNLGSRCLCSQDRLNCSCLSEEDDDIFRAFESDVAAIDEYKASHFDPTHASDPGFDQFYGISRRKLRATIVVEEPRSYILCDSPQEALTYFKTNEKEVRRRIKHIIFSLKAMASGISHNGMYWKGLCNYMRKYMCVESIMIPVPYDPVSAHVQYESSEDGGSGEETTADRLAFESLPTLHKTTFPPPELLPSESSVLAERRRAFDWKILSHLSRALTSGYLKEIRLNYPVSFPQSVIPDLKVLRAIHKHTQEYATEKRRLAILAGNVEPNRMRAQYAFNLTTRASAPVESAYAVAVSKVHYSKTSHPRLSLLGLPREMRDRILELAVSTSGWTSLHIMDFTLDHNKHKRIQMKPSPDVYLRLRLVSRQIQLESSPFLFKDKTLVLACDAKEAYRYLIRLPTDTLKHIKKLRLHERILHDGDEGSRHAWPRFVEFIARQIPLQEMILHAPSDPSFPGAFLEEGEATVPGDENGEKDAEEVERRRIQRCQALVKDWHGYWWPGARLAVQLLLQKRIAKCIKLRHEAKDYFWRCKIHDPHELQVVTELSYAYDRRLDQSDHQLAVKLLLDFFLQSNEFTGQEADYKYWYKEAMMRHPDRKMLHFDISAGMDDDGYQVIVITRKKELGDAVLLQGQQRSV</sequence>
<accession>A0A517LPP4</accession>
<organism evidence="1 2">
    <name type="scientific">Venturia effusa</name>
    <dbReference type="NCBI Taxonomy" id="50376"/>
    <lineage>
        <taxon>Eukaryota</taxon>
        <taxon>Fungi</taxon>
        <taxon>Dikarya</taxon>
        <taxon>Ascomycota</taxon>
        <taxon>Pezizomycotina</taxon>
        <taxon>Dothideomycetes</taxon>
        <taxon>Pleosporomycetidae</taxon>
        <taxon>Venturiales</taxon>
        <taxon>Venturiaceae</taxon>
        <taxon>Venturia</taxon>
    </lineage>
</organism>